<dbReference type="EMBL" id="FMZC01000010">
    <property type="protein sequence ID" value="SDD94353.1"/>
    <property type="molecule type" value="Genomic_DNA"/>
</dbReference>
<dbReference type="AlphaFoldDB" id="A0A1G6YWA4"/>
<reference evidence="1 2" key="1">
    <citation type="submission" date="2016-10" db="EMBL/GenBank/DDBJ databases">
        <authorList>
            <person name="de Groot N.N."/>
        </authorList>
    </citation>
    <scope>NUCLEOTIDE SEQUENCE [LARGE SCALE GENOMIC DNA]</scope>
    <source>
        <strain evidence="1 2">DSM 16619</strain>
    </source>
</reference>
<organism evidence="1 2">
    <name type="scientific">Paracidovorax valerianellae</name>
    <dbReference type="NCBI Taxonomy" id="187868"/>
    <lineage>
        <taxon>Bacteria</taxon>
        <taxon>Pseudomonadati</taxon>
        <taxon>Pseudomonadota</taxon>
        <taxon>Betaproteobacteria</taxon>
        <taxon>Burkholderiales</taxon>
        <taxon>Comamonadaceae</taxon>
        <taxon>Paracidovorax</taxon>
    </lineage>
</organism>
<dbReference type="OrthoDB" id="489258at2"/>
<dbReference type="RefSeq" id="WP_139160415.1">
    <property type="nucleotide sequence ID" value="NZ_FMZC01000010.1"/>
</dbReference>
<proteinExistence type="predicted"/>
<gene>
    <name evidence="1" type="ORF">SAMN05192589_110172</name>
</gene>
<accession>A0A1G6YWA4</accession>
<dbReference type="Proteomes" id="UP000198781">
    <property type="component" value="Unassembled WGS sequence"/>
</dbReference>
<protein>
    <recommendedName>
        <fullName evidence="3">GIY-YIG nuclease family protein</fullName>
    </recommendedName>
</protein>
<evidence type="ECO:0000313" key="1">
    <source>
        <dbReference type="EMBL" id="SDD94353.1"/>
    </source>
</evidence>
<evidence type="ECO:0000313" key="2">
    <source>
        <dbReference type="Proteomes" id="UP000198781"/>
    </source>
</evidence>
<keyword evidence="2" id="KW-1185">Reference proteome</keyword>
<evidence type="ECO:0008006" key="3">
    <source>
        <dbReference type="Google" id="ProtNLM"/>
    </source>
</evidence>
<name>A0A1G6YWA4_9BURK</name>
<sequence length="152" mass="16785">MSKSAELVFDEPRQMAFLATPTVVRTLVPPGWAGVYMLLRLDAPFYVGRSDNCVQTRLARHPLLPLATHVAWETCSSPVQAYRLESAWFHTLRLTAELTNQIHPARPAGMPNSCPFCSTGDCHAWTHLMRRSLEISAVSPVAVDPTATVAKT</sequence>